<evidence type="ECO:0000256" key="6">
    <source>
        <dbReference type="SAM" id="MobiDB-lite"/>
    </source>
</evidence>
<organism evidence="8 9">
    <name type="scientific">Salix dunnii</name>
    <dbReference type="NCBI Taxonomy" id="1413687"/>
    <lineage>
        <taxon>Eukaryota</taxon>
        <taxon>Viridiplantae</taxon>
        <taxon>Streptophyta</taxon>
        <taxon>Embryophyta</taxon>
        <taxon>Tracheophyta</taxon>
        <taxon>Spermatophyta</taxon>
        <taxon>Magnoliopsida</taxon>
        <taxon>eudicotyledons</taxon>
        <taxon>Gunneridae</taxon>
        <taxon>Pentapetalae</taxon>
        <taxon>rosids</taxon>
        <taxon>fabids</taxon>
        <taxon>Malpighiales</taxon>
        <taxon>Salicaceae</taxon>
        <taxon>Saliceae</taxon>
        <taxon>Salix</taxon>
    </lineage>
</organism>
<dbReference type="InterPro" id="IPR003657">
    <property type="entry name" value="WRKY_dom"/>
</dbReference>
<dbReference type="Proteomes" id="UP000657918">
    <property type="component" value="Unassembled WGS sequence"/>
</dbReference>
<evidence type="ECO:0000259" key="7">
    <source>
        <dbReference type="PROSITE" id="PS50811"/>
    </source>
</evidence>
<keyword evidence="3" id="KW-0238">DNA-binding</keyword>
<dbReference type="GO" id="GO:0043565">
    <property type="term" value="F:sequence-specific DNA binding"/>
    <property type="evidence" value="ECO:0007669"/>
    <property type="project" value="InterPro"/>
</dbReference>
<evidence type="ECO:0000313" key="9">
    <source>
        <dbReference type="Proteomes" id="UP000657918"/>
    </source>
</evidence>
<dbReference type="SUPFAM" id="SSF118290">
    <property type="entry name" value="WRKY DNA-binding domain"/>
    <property type="match status" value="1"/>
</dbReference>
<dbReference type="InterPro" id="IPR044810">
    <property type="entry name" value="WRKY_plant"/>
</dbReference>
<accession>A0A835K3A5</accession>
<dbReference type="OrthoDB" id="2021064at2759"/>
<comment type="subcellular location">
    <subcellularLocation>
        <location evidence="1">Nucleus</location>
    </subcellularLocation>
</comment>
<feature type="region of interest" description="Disordered" evidence="6">
    <location>
        <begin position="51"/>
        <end position="74"/>
    </location>
</feature>
<evidence type="ECO:0000313" key="8">
    <source>
        <dbReference type="EMBL" id="KAF9680113.1"/>
    </source>
</evidence>
<dbReference type="GO" id="GO:0003700">
    <property type="term" value="F:DNA-binding transcription factor activity"/>
    <property type="evidence" value="ECO:0007669"/>
    <property type="project" value="InterPro"/>
</dbReference>
<comment type="caution">
    <text evidence="8">The sequence shown here is derived from an EMBL/GenBank/DDBJ whole genome shotgun (WGS) entry which is preliminary data.</text>
</comment>
<evidence type="ECO:0000256" key="5">
    <source>
        <dbReference type="ARBA" id="ARBA00023242"/>
    </source>
</evidence>
<dbReference type="Gene3D" id="2.20.25.80">
    <property type="entry name" value="WRKY domain"/>
    <property type="match status" value="1"/>
</dbReference>
<feature type="domain" description="WRKY" evidence="7">
    <location>
        <begin position="94"/>
        <end position="157"/>
    </location>
</feature>
<evidence type="ECO:0000256" key="1">
    <source>
        <dbReference type="ARBA" id="ARBA00004123"/>
    </source>
</evidence>
<dbReference type="InterPro" id="IPR036576">
    <property type="entry name" value="WRKY_dom_sf"/>
</dbReference>
<protein>
    <recommendedName>
        <fullName evidence="7">WRKY domain-containing protein</fullName>
    </recommendedName>
</protein>
<keyword evidence="2" id="KW-0805">Transcription regulation</keyword>
<evidence type="ECO:0000256" key="2">
    <source>
        <dbReference type="ARBA" id="ARBA00023015"/>
    </source>
</evidence>
<name>A0A835K3A5_9ROSI</name>
<keyword evidence="5" id="KW-0539">Nucleus</keyword>
<keyword evidence="4" id="KW-0804">Transcription</keyword>
<dbReference type="PANTHER" id="PTHR31282">
    <property type="entry name" value="WRKY TRANSCRIPTION FACTOR 21-RELATED"/>
    <property type="match status" value="1"/>
</dbReference>
<feature type="compositionally biased region" description="Basic and acidic residues" evidence="6">
    <location>
        <begin position="54"/>
        <end position="67"/>
    </location>
</feature>
<proteinExistence type="predicted"/>
<dbReference type="AlphaFoldDB" id="A0A835K3A5"/>
<dbReference type="GO" id="GO:0005634">
    <property type="term" value="C:nucleus"/>
    <property type="evidence" value="ECO:0007669"/>
    <property type="project" value="UniProtKB-SubCell"/>
</dbReference>
<gene>
    <name evidence="8" type="ORF">SADUNF_Sadunf06G0086400</name>
</gene>
<dbReference type="Pfam" id="PF03106">
    <property type="entry name" value="WRKY"/>
    <property type="match status" value="1"/>
</dbReference>
<evidence type="ECO:0000256" key="3">
    <source>
        <dbReference type="ARBA" id="ARBA00023125"/>
    </source>
</evidence>
<dbReference type="EMBL" id="JADGMS010000006">
    <property type="protein sequence ID" value="KAF9680113.1"/>
    <property type="molecule type" value="Genomic_DNA"/>
</dbReference>
<sequence>MNNSTGGDGSVFAENLVKEIMNSLTSTLSMLNGAGYDDVVSQIPATTKVCSPFRDGRKSSEDSEESSKSTAAVKVKDRRGCYKRRKSSHSWTNDTSTLTDDGHAWRKYGQKVILNAKYPRNYFRCTHKYDQHCQATKQVQRVGEEPILFRTTYLGHHTCKNLQKASQFISDPFDHYPTDSSTLLSFNSHGDHQMMTSRKGNPVLITSLPSIKQEYYKEEDSDIPSYDPTINNNQASSSDYLLSANHDHGHVSAFDHGDVVSGVNSSCTTSPHSLDFDSFMAESVGFDDAGDILGFEF</sequence>
<keyword evidence="9" id="KW-1185">Reference proteome</keyword>
<evidence type="ECO:0000256" key="4">
    <source>
        <dbReference type="ARBA" id="ARBA00023163"/>
    </source>
</evidence>
<dbReference type="PROSITE" id="PS50811">
    <property type="entry name" value="WRKY"/>
    <property type="match status" value="1"/>
</dbReference>
<dbReference type="SMART" id="SM00774">
    <property type="entry name" value="WRKY"/>
    <property type="match status" value="1"/>
</dbReference>
<reference evidence="8 9" key="1">
    <citation type="submission" date="2020-10" db="EMBL/GenBank/DDBJ databases">
        <title>Plant Genome Project.</title>
        <authorList>
            <person name="Zhang R.-G."/>
        </authorList>
    </citation>
    <scope>NUCLEOTIDE SEQUENCE [LARGE SCALE GENOMIC DNA]</scope>
    <source>
        <strain evidence="8">FAFU-HL-1</strain>
        <tissue evidence="8">Leaf</tissue>
    </source>
</reference>